<dbReference type="NCBIfam" id="TIGR01066">
    <property type="entry name" value="rplM_bact"/>
    <property type="match status" value="1"/>
</dbReference>
<organism evidence="5 6">
    <name type="scientific">Candidatus Omnitrophus magneticus</name>
    <dbReference type="NCBI Taxonomy" id="1609969"/>
    <lineage>
        <taxon>Bacteria</taxon>
        <taxon>Pseudomonadati</taxon>
        <taxon>Candidatus Omnitrophota</taxon>
        <taxon>Candidatus Omnitrophus</taxon>
    </lineage>
</organism>
<evidence type="ECO:0000256" key="1">
    <source>
        <dbReference type="ARBA" id="ARBA00006227"/>
    </source>
</evidence>
<dbReference type="PANTHER" id="PTHR11545:SF2">
    <property type="entry name" value="LARGE RIBOSOMAL SUBUNIT PROTEIN UL13M"/>
    <property type="match status" value="1"/>
</dbReference>
<dbReference type="Proteomes" id="UP000033428">
    <property type="component" value="Unassembled WGS sequence"/>
</dbReference>
<protein>
    <recommendedName>
        <fullName evidence="4">Large ribosomal subunit protein uL13</fullName>
    </recommendedName>
</protein>
<dbReference type="GO" id="GO:0006412">
    <property type="term" value="P:translation"/>
    <property type="evidence" value="ECO:0007669"/>
    <property type="project" value="UniProtKB-UniRule"/>
</dbReference>
<sequence length="145" mass="16347">MGNNITVMKNKKNVVHDWYLIDAEGKTLGRLATKIAALIRGKHLVDYSPHVDMGAGVIVINCGKVKVTGNKLNDKIYTTYSGYPSGLKETSMKKILDRKPKYILRHAVRGMLGQNRLTVLRLRRLKLYEDAQHPHVAQSPKKIDV</sequence>
<gene>
    <name evidence="4" type="primary">rplM</name>
    <name evidence="5" type="ORF">OMAG_001025</name>
</gene>
<dbReference type="EMBL" id="JYNY01000222">
    <property type="protein sequence ID" value="KJJ85061.1"/>
    <property type="molecule type" value="Genomic_DNA"/>
</dbReference>
<evidence type="ECO:0000256" key="3">
    <source>
        <dbReference type="ARBA" id="ARBA00023274"/>
    </source>
</evidence>
<evidence type="ECO:0000256" key="4">
    <source>
        <dbReference type="HAMAP-Rule" id="MF_01366"/>
    </source>
</evidence>
<comment type="function">
    <text evidence="4">This protein is one of the early assembly proteins of the 50S ribosomal subunit, although it is not seen to bind rRNA by itself. It is important during the early stages of 50S assembly.</text>
</comment>
<dbReference type="Gene3D" id="3.90.1180.10">
    <property type="entry name" value="Ribosomal protein L13"/>
    <property type="match status" value="1"/>
</dbReference>
<reference evidence="5 6" key="1">
    <citation type="submission" date="2015-02" db="EMBL/GenBank/DDBJ databases">
        <title>Single-cell genomics of uncultivated deep-branching MTB reveals a conserved set of magnetosome genes.</title>
        <authorList>
            <person name="Kolinko S."/>
            <person name="Richter M."/>
            <person name="Glockner F.O."/>
            <person name="Brachmann A."/>
            <person name="Schuler D."/>
        </authorList>
    </citation>
    <scope>NUCLEOTIDE SEQUENCE [LARGE SCALE GENOMIC DNA]</scope>
    <source>
        <strain evidence="5">SKK-01</strain>
    </source>
</reference>
<keyword evidence="2 4" id="KW-0689">Ribosomal protein</keyword>
<dbReference type="CDD" id="cd00392">
    <property type="entry name" value="Ribosomal_L13"/>
    <property type="match status" value="1"/>
</dbReference>
<dbReference type="AlphaFoldDB" id="A0A0F0CU43"/>
<name>A0A0F0CU43_9BACT</name>
<dbReference type="Pfam" id="PF00572">
    <property type="entry name" value="Ribosomal_L13"/>
    <property type="match status" value="1"/>
</dbReference>
<evidence type="ECO:0000313" key="5">
    <source>
        <dbReference type="EMBL" id="KJJ85061.1"/>
    </source>
</evidence>
<dbReference type="HAMAP" id="MF_01366">
    <property type="entry name" value="Ribosomal_uL13"/>
    <property type="match status" value="1"/>
</dbReference>
<keyword evidence="3 4" id="KW-0687">Ribonucleoprotein</keyword>
<dbReference type="PATRIC" id="fig|1609969.3.peg.1105"/>
<comment type="caution">
    <text evidence="5">The sequence shown here is derived from an EMBL/GenBank/DDBJ whole genome shotgun (WGS) entry which is preliminary data.</text>
</comment>
<dbReference type="SUPFAM" id="SSF52161">
    <property type="entry name" value="Ribosomal protein L13"/>
    <property type="match status" value="1"/>
</dbReference>
<dbReference type="InterPro" id="IPR005823">
    <property type="entry name" value="Ribosomal_uL13_bac-type"/>
</dbReference>
<dbReference type="InterPro" id="IPR036899">
    <property type="entry name" value="Ribosomal_uL13_sf"/>
</dbReference>
<proteinExistence type="inferred from homology"/>
<keyword evidence="6" id="KW-1185">Reference proteome</keyword>
<evidence type="ECO:0000313" key="6">
    <source>
        <dbReference type="Proteomes" id="UP000033428"/>
    </source>
</evidence>
<dbReference type="PANTHER" id="PTHR11545">
    <property type="entry name" value="RIBOSOMAL PROTEIN L13"/>
    <property type="match status" value="1"/>
</dbReference>
<dbReference type="InterPro" id="IPR005822">
    <property type="entry name" value="Ribosomal_uL13"/>
</dbReference>
<dbReference type="GO" id="GO:0003735">
    <property type="term" value="F:structural constituent of ribosome"/>
    <property type="evidence" value="ECO:0007669"/>
    <property type="project" value="InterPro"/>
</dbReference>
<comment type="subunit">
    <text evidence="4">Part of the 50S ribosomal subunit.</text>
</comment>
<accession>A0A0F0CU43</accession>
<dbReference type="GO" id="GO:0022625">
    <property type="term" value="C:cytosolic large ribosomal subunit"/>
    <property type="evidence" value="ECO:0007669"/>
    <property type="project" value="TreeGrafter"/>
</dbReference>
<evidence type="ECO:0000256" key="2">
    <source>
        <dbReference type="ARBA" id="ARBA00022980"/>
    </source>
</evidence>
<comment type="similarity">
    <text evidence="1 4">Belongs to the universal ribosomal protein uL13 family.</text>
</comment>
<dbReference type="GO" id="GO:0003729">
    <property type="term" value="F:mRNA binding"/>
    <property type="evidence" value="ECO:0007669"/>
    <property type="project" value="TreeGrafter"/>
</dbReference>
<dbReference type="GO" id="GO:0017148">
    <property type="term" value="P:negative regulation of translation"/>
    <property type="evidence" value="ECO:0007669"/>
    <property type="project" value="TreeGrafter"/>
</dbReference>
<dbReference type="PIRSF" id="PIRSF002181">
    <property type="entry name" value="Ribosomal_L13"/>
    <property type="match status" value="1"/>
</dbReference>